<dbReference type="RefSeq" id="WP_128830725.1">
    <property type="nucleotide sequence ID" value="NZ_BATN01000024.1"/>
</dbReference>
<protein>
    <submittedName>
        <fullName evidence="1">Uncharacterized protein</fullName>
    </submittedName>
</protein>
<name>A0A7M2GEG3_SPHSA</name>
<evidence type="ECO:0000313" key="2">
    <source>
        <dbReference type="Proteomes" id="UP000593663"/>
    </source>
</evidence>
<dbReference type="KEGG" id="sbar:H5V43_11780"/>
<accession>A0A7M2GEG3</accession>
<gene>
    <name evidence="1" type="ORF">H5V43_11780</name>
</gene>
<dbReference type="EMBL" id="CP060035">
    <property type="protein sequence ID" value="QOT70795.1"/>
    <property type="molecule type" value="Genomic_DNA"/>
</dbReference>
<dbReference type="Proteomes" id="UP000593663">
    <property type="component" value="Chromosome 1"/>
</dbReference>
<reference evidence="2" key="1">
    <citation type="submission" date="2020-08" db="EMBL/GenBank/DDBJ databases">
        <title>Complete genome sequence of Sphingobium barthaii strain KK22, a high-molecular-weight polycyclic aromatic hydrocarbon-degrading soil bacterium.</title>
        <authorList>
            <person name="Mori J.F."/>
            <person name="Kanaly R.A."/>
        </authorList>
    </citation>
    <scope>NUCLEOTIDE SEQUENCE [LARGE SCALE GENOMIC DNA]</scope>
    <source>
        <strain evidence="2">KK22</strain>
    </source>
</reference>
<evidence type="ECO:0000313" key="1">
    <source>
        <dbReference type="EMBL" id="QOT70795.1"/>
    </source>
</evidence>
<dbReference type="AlphaFoldDB" id="A0A7M2GEG3"/>
<sequence length="78" mass="8725">MIIPEILPEGAVLIEASHERRSRLVNTAWRCRGLGRDRKIDGDVSGRKILLFRKVRPSHGVFLPGQEHDAMGSLQAPI</sequence>
<organism evidence="1 2">
    <name type="scientific">Sphingobium fuliginis (strain ATCC 27551)</name>
    <dbReference type="NCBI Taxonomy" id="336203"/>
    <lineage>
        <taxon>Bacteria</taxon>
        <taxon>Pseudomonadati</taxon>
        <taxon>Pseudomonadota</taxon>
        <taxon>Alphaproteobacteria</taxon>
        <taxon>Sphingomonadales</taxon>
        <taxon>Sphingomonadaceae</taxon>
        <taxon>Sphingobium</taxon>
    </lineage>
</organism>
<proteinExistence type="predicted"/>